<feature type="domain" description="CinA C-terminal" evidence="1">
    <location>
        <begin position="7"/>
        <end position="153"/>
    </location>
</feature>
<dbReference type="EMBL" id="NXLX01000009">
    <property type="protein sequence ID" value="RDU73586.1"/>
    <property type="molecule type" value="Genomic_DNA"/>
</dbReference>
<dbReference type="OrthoDB" id="9801454at2"/>
<evidence type="ECO:0000313" key="3">
    <source>
        <dbReference type="Proteomes" id="UP000256695"/>
    </source>
</evidence>
<keyword evidence="3" id="KW-1185">Reference proteome</keyword>
<evidence type="ECO:0000259" key="1">
    <source>
        <dbReference type="Pfam" id="PF02464"/>
    </source>
</evidence>
<dbReference type="AlphaFoldDB" id="A0A3D8J908"/>
<dbReference type="Gene3D" id="3.90.950.20">
    <property type="entry name" value="CinA-like"/>
    <property type="match status" value="1"/>
</dbReference>
<dbReference type="InterPro" id="IPR036653">
    <property type="entry name" value="CinA-like_C"/>
</dbReference>
<dbReference type="InterPro" id="IPR008136">
    <property type="entry name" value="CinA_C"/>
</dbReference>
<dbReference type="Pfam" id="PF02464">
    <property type="entry name" value="CinA"/>
    <property type="match status" value="1"/>
</dbReference>
<dbReference type="NCBIfam" id="TIGR00199">
    <property type="entry name" value="PncC_domain"/>
    <property type="match status" value="1"/>
</dbReference>
<sequence>MNPNTLLASHIIKTLATKQLKICTVESFTGGLISYHLSSIANASQVFLGGIVSYSNEAKSNLLSIPMQTIINYNPASIEVLESMLEGGIRNFHSDLVIASTGIAGPSGAMKNKPLGTIYLGILHKNGKKKLLNLRLKGNRNLIQNQAVMIIFKNTLDFLKSF</sequence>
<name>A0A3D8J908_9HELI</name>
<dbReference type="Proteomes" id="UP000256695">
    <property type="component" value="Unassembled WGS sequence"/>
</dbReference>
<gene>
    <name evidence="2" type="ORF">CQA57_04580</name>
</gene>
<reference evidence="2 3" key="1">
    <citation type="submission" date="2018-04" db="EMBL/GenBank/DDBJ databases">
        <title>Novel Campyloabacter and Helicobacter Species and Strains.</title>
        <authorList>
            <person name="Mannion A.J."/>
            <person name="Shen Z."/>
            <person name="Fox J.G."/>
        </authorList>
    </citation>
    <scope>NUCLEOTIDE SEQUENCE [LARGE SCALE GENOMIC DNA]</scope>
    <source>
        <strain evidence="2 3">MIT 04-9362</strain>
    </source>
</reference>
<dbReference type="SUPFAM" id="SSF142433">
    <property type="entry name" value="CinA-like"/>
    <property type="match status" value="1"/>
</dbReference>
<evidence type="ECO:0000313" key="2">
    <source>
        <dbReference type="EMBL" id="RDU73586.1"/>
    </source>
</evidence>
<proteinExistence type="predicted"/>
<comment type="caution">
    <text evidence="2">The sequence shown here is derived from an EMBL/GenBank/DDBJ whole genome shotgun (WGS) entry which is preliminary data.</text>
</comment>
<accession>A0A3D8J908</accession>
<protein>
    <recommendedName>
        <fullName evidence="1">CinA C-terminal domain-containing protein</fullName>
    </recommendedName>
</protein>
<dbReference type="RefSeq" id="WP_115579058.1">
    <property type="nucleotide sequence ID" value="NZ_NXLX01000009.1"/>
</dbReference>
<organism evidence="2 3">
    <name type="scientific">Helicobacter anseris</name>
    <dbReference type="NCBI Taxonomy" id="375926"/>
    <lineage>
        <taxon>Bacteria</taxon>
        <taxon>Pseudomonadati</taxon>
        <taxon>Campylobacterota</taxon>
        <taxon>Epsilonproteobacteria</taxon>
        <taxon>Campylobacterales</taxon>
        <taxon>Helicobacteraceae</taxon>
        <taxon>Helicobacter</taxon>
    </lineage>
</organism>